<name>F0NFT0_SACI5</name>
<feature type="transmembrane region" description="Helical" evidence="1">
    <location>
        <begin position="21"/>
        <end position="39"/>
    </location>
</feature>
<evidence type="ECO:0000313" key="2">
    <source>
        <dbReference type="EMBL" id="ADX86466.1"/>
    </source>
</evidence>
<dbReference type="GeneID" id="77093632"/>
<protein>
    <submittedName>
        <fullName evidence="2">Uncharacterized protein</fullName>
    </submittedName>
</protein>
<keyword evidence="1" id="KW-1133">Transmembrane helix</keyword>
<keyword evidence="3" id="KW-1185">Reference proteome</keyword>
<dbReference type="EMBL" id="CP002425">
    <property type="protein sequence ID" value="ADX86466.1"/>
    <property type="molecule type" value="Genomic_DNA"/>
</dbReference>
<evidence type="ECO:0000256" key="1">
    <source>
        <dbReference type="SAM" id="Phobius"/>
    </source>
</evidence>
<accession>F0NFT0</accession>
<dbReference type="AlphaFoldDB" id="F0NFT0"/>
<organism evidence="2 3">
    <name type="scientific">Saccharolobus islandicus (strain REY15A)</name>
    <name type="common">Sulfolobus islandicus</name>
    <dbReference type="NCBI Taxonomy" id="930945"/>
    <lineage>
        <taxon>Archaea</taxon>
        <taxon>Thermoproteota</taxon>
        <taxon>Thermoprotei</taxon>
        <taxon>Sulfolobales</taxon>
        <taxon>Sulfolobaceae</taxon>
        <taxon>Saccharolobus</taxon>
    </lineage>
</organism>
<keyword evidence="1" id="KW-0472">Membrane</keyword>
<dbReference type="Proteomes" id="UP000002664">
    <property type="component" value="Chromosome"/>
</dbReference>
<keyword evidence="1" id="KW-0812">Transmembrane</keyword>
<dbReference type="RefSeq" id="WP_014514309.1">
    <property type="nucleotide sequence ID" value="NC_017276.1"/>
</dbReference>
<dbReference type="HOGENOM" id="CLU_3283038_0_0_2"/>
<proteinExistence type="predicted"/>
<sequence length="40" mass="4670">MQILILSRFLFIRVPENIMRRLATIILYIIGFIVSTSGIF</sequence>
<gene>
    <name evidence="2" type="ordered locus">SiRe_2418</name>
</gene>
<dbReference type="KEGG" id="sir:SiRe_2418"/>
<evidence type="ECO:0000313" key="3">
    <source>
        <dbReference type="Proteomes" id="UP000002664"/>
    </source>
</evidence>
<reference evidence="2 3" key="1">
    <citation type="journal article" date="2011" name="J. Bacteriol.">
        <title>Genome analyses of icelandic strains of Sulfolobus islandicus, model organisms for genetic and virus-host interaction studies.</title>
        <authorList>
            <person name="Guo L."/>
            <person name="Brugger K."/>
            <person name="Liu C."/>
            <person name="Shah S.A."/>
            <person name="Zheng H."/>
            <person name="Zhu Y."/>
            <person name="Wang S."/>
            <person name="Lillestol R.K."/>
            <person name="Chen L."/>
            <person name="Frank J."/>
            <person name="Prangishvili D."/>
            <person name="Paulin L."/>
            <person name="She Q."/>
            <person name="Huang L."/>
            <person name="Garrett R.A."/>
        </authorList>
    </citation>
    <scope>NUCLEOTIDE SEQUENCE [LARGE SCALE GENOMIC DNA]</scope>
    <source>
        <strain evidence="2 3">REY15A</strain>
    </source>
</reference>